<dbReference type="Pfam" id="PF00849">
    <property type="entry name" value="PseudoU_synth_2"/>
    <property type="match status" value="1"/>
</dbReference>
<keyword evidence="2" id="KW-0413">Isomerase</keyword>
<dbReference type="Proteomes" id="UP000542342">
    <property type="component" value="Unassembled WGS sequence"/>
</dbReference>
<feature type="domain" description="Pseudouridine synthase RsuA/RluA-like" evidence="3">
    <location>
        <begin position="17"/>
        <end position="183"/>
    </location>
</feature>
<dbReference type="InterPro" id="IPR050188">
    <property type="entry name" value="RluA_PseudoU_synthase"/>
</dbReference>
<comment type="caution">
    <text evidence="4">The sequence shown here is derived from an EMBL/GenBank/DDBJ whole genome shotgun (WGS) entry which is preliminary data.</text>
</comment>
<dbReference type="PANTHER" id="PTHR21600:SF83">
    <property type="entry name" value="PSEUDOURIDYLATE SYNTHASE RPUSD4, MITOCHONDRIAL"/>
    <property type="match status" value="1"/>
</dbReference>
<organism evidence="4 5">
    <name type="scientific">Thermogemmata fonticola</name>
    <dbReference type="NCBI Taxonomy" id="2755323"/>
    <lineage>
        <taxon>Bacteria</taxon>
        <taxon>Pseudomonadati</taxon>
        <taxon>Planctomycetota</taxon>
        <taxon>Planctomycetia</taxon>
        <taxon>Gemmatales</taxon>
        <taxon>Gemmataceae</taxon>
        <taxon>Thermogemmata</taxon>
    </lineage>
</organism>
<dbReference type="InterPro" id="IPR006145">
    <property type="entry name" value="PsdUridine_synth_RsuA/RluA"/>
</dbReference>
<sequence length="245" mass="28087">MTFFADYLDILYEDNHCLALNKPAGWPTTHYQGKEETVDRLVKSYLKEKYRKPGNVFLGVVHRLDKPVTGALLFARTSKAAARLCEQFRLGAVEKVYWAVVEEPALCPTSTKAPWQRQESGILEDWLIKEPAVPRVAVTPAPTPRSQRVSVMFQVKARHQRLILLELRPHTGRKHQLRVQLASRGYPIYGDNRYGSPYRLGHAIALHARSLTFFHPTTREPITITAPLPRYWLGRFAYLLQNVSL</sequence>
<evidence type="ECO:0000259" key="3">
    <source>
        <dbReference type="Pfam" id="PF00849"/>
    </source>
</evidence>
<dbReference type="InterPro" id="IPR020103">
    <property type="entry name" value="PsdUridine_synth_cat_dom_sf"/>
</dbReference>
<dbReference type="PANTHER" id="PTHR21600">
    <property type="entry name" value="MITOCHONDRIAL RNA PSEUDOURIDINE SYNTHASE"/>
    <property type="match status" value="1"/>
</dbReference>
<evidence type="ECO:0000256" key="2">
    <source>
        <dbReference type="ARBA" id="ARBA00023235"/>
    </source>
</evidence>
<protein>
    <submittedName>
        <fullName evidence="4">RluA family pseudouridine synthase</fullName>
    </submittedName>
</protein>
<dbReference type="RefSeq" id="WP_194536327.1">
    <property type="nucleotide sequence ID" value="NZ_JACEFB010000001.1"/>
</dbReference>
<accession>A0A7V9AAN8</accession>
<dbReference type="InterPro" id="IPR006224">
    <property type="entry name" value="PsdUridine_synth_RluA-like_CS"/>
</dbReference>
<dbReference type="GO" id="GO:0006396">
    <property type="term" value="P:RNA processing"/>
    <property type="evidence" value="ECO:0007669"/>
    <property type="project" value="UniProtKB-ARBA"/>
</dbReference>
<evidence type="ECO:0000313" key="4">
    <source>
        <dbReference type="EMBL" id="MBA2224917.1"/>
    </source>
</evidence>
<evidence type="ECO:0000313" key="5">
    <source>
        <dbReference type="Proteomes" id="UP000542342"/>
    </source>
</evidence>
<dbReference type="GO" id="GO:0003723">
    <property type="term" value="F:RNA binding"/>
    <property type="evidence" value="ECO:0007669"/>
    <property type="project" value="InterPro"/>
</dbReference>
<dbReference type="CDD" id="cd02869">
    <property type="entry name" value="PseudoU_synth_RluA_like"/>
    <property type="match status" value="1"/>
</dbReference>
<dbReference type="EMBL" id="JACEFB010000001">
    <property type="protein sequence ID" value="MBA2224917.1"/>
    <property type="molecule type" value="Genomic_DNA"/>
</dbReference>
<dbReference type="PROSITE" id="PS01129">
    <property type="entry name" value="PSI_RLU"/>
    <property type="match status" value="1"/>
</dbReference>
<dbReference type="Gene3D" id="3.30.2350.10">
    <property type="entry name" value="Pseudouridine synthase"/>
    <property type="match status" value="1"/>
</dbReference>
<keyword evidence="5" id="KW-1185">Reference proteome</keyword>
<dbReference type="GO" id="GO:0001522">
    <property type="term" value="P:pseudouridine synthesis"/>
    <property type="evidence" value="ECO:0007669"/>
    <property type="project" value="InterPro"/>
</dbReference>
<proteinExistence type="inferred from homology"/>
<dbReference type="AlphaFoldDB" id="A0A7V9AAN8"/>
<comment type="similarity">
    <text evidence="1">Belongs to the pseudouridine synthase RluA family.</text>
</comment>
<dbReference type="GO" id="GO:0140098">
    <property type="term" value="F:catalytic activity, acting on RNA"/>
    <property type="evidence" value="ECO:0007669"/>
    <property type="project" value="UniProtKB-ARBA"/>
</dbReference>
<dbReference type="SUPFAM" id="SSF55120">
    <property type="entry name" value="Pseudouridine synthase"/>
    <property type="match status" value="1"/>
</dbReference>
<name>A0A7V9AAN8_9BACT</name>
<evidence type="ECO:0000256" key="1">
    <source>
        <dbReference type="ARBA" id="ARBA00010876"/>
    </source>
</evidence>
<dbReference type="GO" id="GO:0009982">
    <property type="term" value="F:pseudouridine synthase activity"/>
    <property type="evidence" value="ECO:0007669"/>
    <property type="project" value="InterPro"/>
</dbReference>
<gene>
    <name evidence="4" type="ORF">H0921_01930</name>
</gene>
<reference evidence="4 5" key="1">
    <citation type="submission" date="2020-07" db="EMBL/GenBank/DDBJ databases">
        <title>Thermogemmata thermophila gen. nov., sp. nov., a novel moderate thermophilic planctomycete from a Kamchatka hot spring.</title>
        <authorList>
            <person name="Elcheninov A.G."/>
            <person name="Podosokorskaya O.A."/>
            <person name="Kovaleva O.L."/>
            <person name="Novikov A."/>
            <person name="Bonch-Osmolovskaya E.A."/>
            <person name="Toshchakov S.V."/>
            <person name="Kublanov I.V."/>
        </authorList>
    </citation>
    <scope>NUCLEOTIDE SEQUENCE [LARGE SCALE GENOMIC DNA]</scope>
    <source>
        <strain evidence="4 5">2918</strain>
    </source>
</reference>